<proteinExistence type="predicted"/>
<accession>A0A8D8T6B4</accession>
<dbReference type="SUPFAM" id="SSF52540">
    <property type="entry name" value="P-loop containing nucleoside triphosphate hydrolases"/>
    <property type="match status" value="1"/>
</dbReference>
<dbReference type="Gene3D" id="3.40.50.10810">
    <property type="entry name" value="Tandem AAA-ATPase domain"/>
    <property type="match status" value="1"/>
</dbReference>
<organism evidence="2">
    <name type="scientific">Cacopsylla melanoneura</name>
    <dbReference type="NCBI Taxonomy" id="428564"/>
    <lineage>
        <taxon>Eukaryota</taxon>
        <taxon>Metazoa</taxon>
        <taxon>Ecdysozoa</taxon>
        <taxon>Arthropoda</taxon>
        <taxon>Hexapoda</taxon>
        <taxon>Insecta</taxon>
        <taxon>Pterygota</taxon>
        <taxon>Neoptera</taxon>
        <taxon>Paraneoptera</taxon>
        <taxon>Hemiptera</taxon>
        <taxon>Sternorrhyncha</taxon>
        <taxon>Psylloidea</taxon>
        <taxon>Psyllidae</taxon>
        <taxon>Psyllinae</taxon>
        <taxon>Cacopsylla</taxon>
    </lineage>
</organism>
<keyword evidence="2" id="KW-0067">ATP-binding</keyword>
<protein>
    <submittedName>
        <fullName evidence="2">Lymphoid-specific helicase</fullName>
    </submittedName>
</protein>
<dbReference type="Pfam" id="PF00176">
    <property type="entry name" value="SNF2-rel_dom"/>
    <property type="match status" value="1"/>
</dbReference>
<dbReference type="AlphaFoldDB" id="A0A8D8T6B4"/>
<evidence type="ECO:0000259" key="1">
    <source>
        <dbReference type="Pfam" id="PF00176"/>
    </source>
</evidence>
<dbReference type="InterPro" id="IPR038718">
    <property type="entry name" value="SNF2-like_sf"/>
</dbReference>
<dbReference type="InterPro" id="IPR027417">
    <property type="entry name" value="P-loop_NTPase"/>
</dbReference>
<reference evidence="2" key="1">
    <citation type="submission" date="2021-05" db="EMBL/GenBank/DDBJ databases">
        <authorList>
            <person name="Alioto T."/>
            <person name="Alioto T."/>
            <person name="Gomez Garrido J."/>
        </authorList>
    </citation>
    <scope>NUCLEOTIDE SEQUENCE</scope>
</reference>
<name>A0A8D8T6B4_9HEMI</name>
<dbReference type="GO" id="GO:0004386">
    <property type="term" value="F:helicase activity"/>
    <property type="evidence" value="ECO:0007669"/>
    <property type="project" value="UniProtKB-KW"/>
</dbReference>
<feature type="domain" description="SNF2 N-terminal" evidence="1">
    <location>
        <begin position="4"/>
        <end position="162"/>
    </location>
</feature>
<dbReference type="EMBL" id="HBUF01251710">
    <property type="protein sequence ID" value="CAG6680242.1"/>
    <property type="molecule type" value="Transcribed_RNA"/>
</dbReference>
<keyword evidence="2" id="KW-0378">Hydrolase</keyword>
<evidence type="ECO:0000313" key="2">
    <source>
        <dbReference type="EMBL" id="CAG6680242.1"/>
    </source>
</evidence>
<dbReference type="Gene3D" id="3.40.50.300">
    <property type="entry name" value="P-loop containing nucleotide triphosphate hydrolases"/>
    <property type="match status" value="1"/>
</dbReference>
<sequence length="176" mass="19976">MQLSSMKSIFKVILTGTPLQNNLKELWTLLEFVQPNNTFELDKFEKLLADRLSTLTSDTAGDVTDQGVADILNTLHNILKPFFLRRTKKDVNLNLPLKKTVVIDCPLVLEQKDIYTSVLTKTLSVNRNKDELLSLKTEPSDEDDETPLINVNSPLVKDMNTPLVKDMNSIFNMSHM</sequence>
<dbReference type="GO" id="GO:0005524">
    <property type="term" value="F:ATP binding"/>
    <property type="evidence" value="ECO:0007669"/>
    <property type="project" value="InterPro"/>
</dbReference>
<keyword evidence="2" id="KW-0547">Nucleotide-binding</keyword>
<keyword evidence="2" id="KW-0347">Helicase</keyword>
<dbReference type="InterPro" id="IPR000330">
    <property type="entry name" value="SNF2_N"/>
</dbReference>
<dbReference type="PANTHER" id="PTHR10799">
    <property type="entry name" value="SNF2/RAD54 HELICASE FAMILY"/>
    <property type="match status" value="1"/>
</dbReference>